<evidence type="ECO:0000256" key="7">
    <source>
        <dbReference type="HAMAP-Rule" id="MF_00394"/>
    </source>
</evidence>
<keyword evidence="2 7" id="KW-0444">Lipid biosynthesis</keyword>
<comment type="function">
    <text evidence="7">Catalyzes the reduction of the glycolytic intermediate dihydroxyacetone phosphate (DHAP) to sn-glycerol 3-phosphate (G3P), the key precursor for phospholipid synthesis.</text>
</comment>
<dbReference type="AlphaFoldDB" id="A0A2T4JFI4"/>
<keyword evidence="6 7" id="KW-1208">Phospholipid metabolism</keyword>
<comment type="similarity">
    <text evidence="1 7 11">Belongs to the NAD-dependent glycerol-3-phosphate dehydrogenase family.</text>
</comment>
<comment type="subcellular location">
    <subcellularLocation>
        <location evidence="7">Cytoplasm</location>
    </subcellularLocation>
</comment>
<evidence type="ECO:0000259" key="14">
    <source>
        <dbReference type="Pfam" id="PF07479"/>
    </source>
</evidence>
<name>A0A2T4JFI4_FUSBL</name>
<evidence type="ECO:0000256" key="9">
    <source>
        <dbReference type="PIRSR" id="PIRSR000114-2"/>
    </source>
</evidence>
<keyword evidence="7" id="KW-0547">Nucleotide-binding</keyword>
<keyword evidence="16" id="KW-1185">Reference proteome</keyword>
<evidence type="ECO:0000256" key="2">
    <source>
        <dbReference type="ARBA" id="ARBA00022516"/>
    </source>
</evidence>
<dbReference type="PANTHER" id="PTHR11728">
    <property type="entry name" value="GLYCEROL-3-PHOSPHATE DEHYDROGENASE"/>
    <property type="match status" value="1"/>
</dbReference>
<dbReference type="InterPro" id="IPR008927">
    <property type="entry name" value="6-PGluconate_DH-like_C_sf"/>
</dbReference>
<keyword evidence="7" id="KW-0521">NADP</keyword>
<dbReference type="EC" id="1.1.1.94" evidence="7"/>
<dbReference type="UniPathway" id="UPA00940"/>
<evidence type="ECO:0000259" key="13">
    <source>
        <dbReference type="Pfam" id="PF01210"/>
    </source>
</evidence>
<comment type="caution">
    <text evidence="15">The sequence shown here is derived from an EMBL/GenBank/DDBJ whole genome shotgun (WGS) entry which is preliminary data.</text>
</comment>
<evidence type="ECO:0000313" key="15">
    <source>
        <dbReference type="EMBL" id="PTE16578.1"/>
    </source>
</evidence>
<dbReference type="InterPro" id="IPR011128">
    <property type="entry name" value="G3P_DH_NAD-dep_N"/>
</dbReference>
<dbReference type="Gene3D" id="1.10.1040.10">
    <property type="entry name" value="N-(1-d-carboxylethyl)-l-norvaline Dehydrogenase, domain 2"/>
    <property type="match status" value="1"/>
</dbReference>
<dbReference type="SUPFAM" id="SSF48179">
    <property type="entry name" value="6-phosphogluconate dehydrogenase C-terminal domain-like"/>
    <property type="match status" value="1"/>
</dbReference>
<keyword evidence="5 7" id="KW-0594">Phospholipid biosynthesis</keyword>
<feature type="binding site" evidence="7">
    <location>
        <position position="243"/>
    </location>
    <ligand>
        <name>NADPH</name>
        <dbReference type="ChEBI" id="CHEBI:57783"/>
    </ligand>
</feature>
<dbReference type="GO" id="GO:0006650">
    <property type="term" value="P:glycerophospholipid metabolic process"/>
    <property type="evidence" value="ECO:0007669"/>
    <property type="project" value="UniProtKB-UniRule"/>
</dbReference>
<dbReference type="Pfam" id="PF01210">
    <property type="entry name" value="NAD_Gly3P_dh_N"/>
    <property type="match status" value="1"/>
</dbReference>
<feature type="binding site" evidence="7">
    <location>
        <position position="129"/>
    </location>
    <ligand>
        <name>NADPH</name>
        <dbReference type="ChEBI" id="CHEBI:57783"/>
    </ligand>
</feature>
<evidence type="ECO:0000256" key="3">
    <source>
        <dbReference type="ARBA" id="ARBA00023002"/>
    </source>
</evidence>
<comment type="catalytic activity">
    <reaction evidence="7 12">
        <text>sn-glycerol 3-phosphate + NADP(+) = dihydroxyacetone phosphate + NADPH + H(+)</text>
        <dbReference type="Rhea" id="RHEA:11096"/>
        <dbReference type="ChEBI" id="CHEBI:15378"/>
        <dbReference type="ChEBI" id="CHEBI:57597"/>
        <dbReference type="ChEBI" id="CHEBI:57642"/>
        <dbReference type="ChEBI" id="CHEBI:57783"/>
        <dbReference type="ChEBI" id="CHEBI:58349"/>
        <dbReference type="EC" id="1.1.1.94"/>
    </reaction>
</comment>
<feature type="binding site" evidence="7">
    <location>
        <position position="263"/>
    </location>
    <ligand>
        <name>NADPH</name>
        <dbReference type="ChEBI" id="CHEBI:57783"/>
    </ligand>
</feature>
<comment type="pathway">
    <text evidence="7">Membrane lipid metabolism; glycerophospholipid metabolism.</text>
</comment>
<feature type="binding site" evidence="10">
    <location>
        <position position="243"/>
    </location>
    <ligand>
        <name>NAD(+)</name>
        <dbReference type="ChEBI" id="CHEBI:57540"/>
    </ligand>
</feature>
<gene>
    <name evidence="7" type="primary">gpsA</name>
    <name evidence="15" type="ORF">C5F44_01640</name>
</gene>
<feature type="binding site" evidence="7">
    <location>
        <position position="10"/>
    </location>
    <ligand>
        <name>NADPH</name>
        <dbReference type="ChEBI" id="CHEBI:57783"/>
    </ligand>
</feature>
<sequence>MIGVAGAGAFGTALAVAFAREGLPVRLWGRDPGLATRRESPRLPGVTLPPRIEVVETVSDLAQNGPVLLAMPMQALREFLAAEGQPLLASDLVACCKGIDLTTLQGPAEVIEAAGARGARAVLTGPSFAADIARGLPTALTLACAGPQAQAIQVALSTATLRIYRTEDVVGAELGGALKNVIAIAAGVVIGAGLGDSARAALVTRGYAEMGRFALALGARAETLAGLSGLGDLLLTCTSAQSRNFAHGVALGAGRVPPQATVEGVATARAAVRLAGARGIDMPVAAMVARLVAGEIGVAEAVKALMSRPLKQE</sequence>
<dbReference type="GO" id="GO:0005975">
    <property type="term" value="P:carbohydrate metabolic process"/>
    <property type="evidence" value="ECO:0007669"/>
    <property type="project" value="InterPro"/>
</dbReference>
<evidence type="ECO:0000313" key="16">
    <source>
        <dbReference type="Proteomes" id="UP000241362"/>
    </source>
</evidence>
<protein>
    <recommendedName>
        <fullName evidence="7">Glycerol-3-phosphate dehydrogenase [NAD(P)+]</fullName>
        <ecNumber evidence="7">1.1.1.94</ecNumber>
    </recommendedName>
    <alternativeName>
        <fullName evidence="7">NAD(P)(+)-dependent glycerol-3-phosphate dehydrogenase</fullName>
    </alternativeName>
    <alternativeName>
        <fullName evidence="7">NAD(P)H-dependent dihydroxyacetone-phosphate reductase</fullName>
    </alternativeName>
</protein>
<feature type="binding site" evidence="7">
    <location>
        <position position="125"/>
    </location>
    <ligand>
        <name>sn-glycerol 3-phosphate</name>
        <dbReference type="ChEBI" id="CHEBI:57597"/>
    </ligand>
</feature>
<feature type="active site" description="Proton acceptor" evidence="7 8">
    <location>
        <position position="179"/>
    </location>
</feature>
<dbReference type="PRINTS" id="PR00077">
    <property type="entry name" value="GPDHDRGNASE"/>
</dbReference>
<dbReference type="InterPro" id="IPR013328">
    <property type="entry name" value="6PGD_dom2"/>
</dbReference>
<evidence type="ECO:0000256" key="1">
    <source>
        <dbReference type="ARBA" id="ARBA00011009"/>
    </source>
</evidence>
<feature type="binding site" evidence="9">
    <location>
        <position position="97"/>
    </location>
    <ligand>
        <name>substrate</name>
    </ligand>
</feature>
<feature type="binding site" evidence="7">
    <location>
        <position position="97"/>
    </location>
    <ligand>
        <name>sn-glycerol 3-phosphate</name>
        <dbReference type="ChEBI" id="CHEBI:57597"/>
    </ligand>
</feature>
<evidence type="ECO:0000256" key="5">
    <source>
        <dbReference type="ARBA" id="ARBA00023209"/>
    </source>
</evidence>
<feature type="binding site" evidence="10">
    <location>
        <position position="129"/>
    </location>
    <ligand>
        <name>NAD(+)</name>
        <dbReference type="ChEBI" id="CHEBI:57540"/>
    </ligand>
</feature>
<dbReference type="GO" id="GO:0008654">
    <property type="term" value="P:phospholipid biosynthetic process"/>
    <property type="evidence" value="ECO:0007669"/>
    <property type="project" value="UniProtKB-KW"/>
</dbReference>
<feature type="binding site" evidence="7">
    <location>
        <position position="244"/>
    </location>
    <ligand>
        <name>sn-glycerol 3-phosphate</name>
        <dbReference type="ChEBI" id="CHEBI:57597"/>
    </ligand>
</feature>
<feature type="binding site" evidence="7">
    <location>
        <position position="232"/>
    </location>
    <ligand>
        <name>sn-glycerol 3-phosphate</name>
        <dbReference type="ChEBI" id="CHEBI:57597"/>
    </ligand>
</feature>
<comment type="caution">
    <text evidence="7">Lacks conserved residue(s) required for the propagation of feature annotation.</text>
</comment>
<comment type="catalytic activity">
    <reaction evidence="7">
        <text>sn-glycerol 3-phosphate + NAD(+) = dihydroxyacetone phosphate + NADH + H(+)</text>
        <dbReference type="Rhea" id="RHEA:11092"/>
        <dbReference type="ChEBI" id="CHEBI:15378"/>
        <dbReference type="ChEBI" id="CHEBI:57540"/>
        <dbReference type="ChEBI" id="CHEBI:57597"/>
        <dbReference type="ChEBI" id="CHEBI:57642"/>
        <dbReference type="ChEBI" id="CHEBI:57945"/>
        <dbReference type="EC" id="1.1.1.94"/>
    </reaction>
</comment>
<evidence type="ECO:0000256" key="4">
    <source>
        <dbReference type="ARBA" id="ARBA00023098"/>
    </source>
</evidence>
<proteinExistence type="inferred from homology"/>
<dbReference type="PIRSF" id="PIRSF000114">
    <property type="entry name" value="Glycerol-3-P_dh"/>
    <property type="match status" value="1"/>
</dbReference>
<dbReference type="GO" id="GO:0141152">
    <property type="term" value="F:glycerol-3-phosphate dehydrogenase (NAD+) activity"/>
    <property type="evidence" value="ECO:0007669"/>
    <property type="project" value="RHEA"/>
</dbReference>
<dbReference type="GO" id="GO:0141153">
    <property type="term" value="F:glycerol-3-phosphate dehydrogenase (NADP+) activity"/>
    <property type="evidence" value="ECO:0007669"/>
    <property type="project" value="RHEA"/>
</dbReference>
<dbReference type="Pfam" id="PF07479">
    <property type="entry name" value="NAD_Gly3P_dh_C"/>
    <property type="match status" value="1"/>
</dbReference>
<evidence type="ECO:0000256" key="8">
    <source>
        <dbReference type="PIRSR" id="PIRSR000114-1"/>
    </source>
</evidence>
<evidence type="ECO:0000256" key="12">
    <source>
        <dbReference type="RuleBase" id="RU000439"/>
    </source>
</evidence>
<evidence type="ECO:0000256" key="6">
    <source>
        <dbReference type="ARBA" id="ARBA00023264"/>
    </source>
</evidence>
<feature type="binding site" evidence="7">
    <location>
        <position position="127"/>
    </location>
    <ligand>
        <name>sn-glycerol 3-phosphate</name>
        <dbReference type="ChEBI" id="CHEBI:57597"/>
    </ligand>
</feature>
<keyword evidence="7" id="KW-0963">Cytoplasm</keyword>
<feature type="binding site" evidence="7">
    <location>
        <position position="97"/>
    </location>
    <ligand>
        <name>NADPH</name>
        <dbReference type="ChEBI" id="CHEBI:57783"/>
    </ligand>
</feature>
<dbReference type="GO" id="GO:0005829">
    <property type="term" value="C:cytosol"/>
    <property type="evidence" value="ECO:0007669"/>
    <property type="project" value="TreeGrafter"/>
</dbReference>
<dbReference type="InterPro" id="IPR036291">
    <property type="entry name" value="NAD(P)-bd_dom_sf"/>
</dbReference>
<dbReference type="PROSITE" id="PS00957">
    <property type="entry name" value="NAD_G3PDH"/>
    <property type="match status" value="1"/>
</dbReference>
<feature type="binding site" evidence="7">
    <location>
        <position position="179"/>
    </location>
    <ligand>
        <name>sn-glycerol 3-phosphate</name>
        <dbReference type="ChEBI" id="CHEBI:57597"/>
    </ligand>
</feature>
<keyword evidence="3 7" id="KW-0560">Oxidoreductase</keyword>
<dbReference type="GO" id="GO:0046167">
    <property type="term" value="P:glycerol-3-phosphate biosynthetic process"/>
    <property type="evidence" value="ECO:0007669"/>
    <property type="project" value="UniProtKB-UniRule"/>
</dbReference>
<dbReference type="NCBIfam" id="NF000942">
    <property type="entry name" value="PRK00094.1-4"/>
    <property type="match status" value="1"/>
</dbReference>
<organism evidence="15 16">
    <name type="scientific">Fuscovulum blasticum DSM 2131</name>
    <dbReference type="NCBI Taxonomy" id="1188250"/>
    <lineage>
        <taxon>Bacteria</taxon>
        <taxon>Pseudomonadati</taxon>
        <taxon>Pseudomonadota</taxon>
        <taxon>Alphaproteobacteria</taxon>
        <taxon>Rhodobacterales</taxon>
        <taxon>Paracoccaceae</taxon>
        <taxon>Pseudogemmobacter</taxon>
    </lineage>
</organism>
<dbReference type="InterPro" id="IPR006109">
    <property type="entry name" value="G3P_DH_NAD-dep_C"/>
</dbReference>
<dbReference type="Gene3D" id="3.40.50.720">
    <property type="entry name" value="NAD(P)-binding Rossmann-like Domain"/>
    <property type="match status" value="1"/>
</dbReference>
<keyword evidence="7 10" id="KW-0520">NAD</keyword>
<feature type="binding site" evidence="7">
    <location>
        <position position="30"/>
    </location>
    <ligand>
        <name>NADPH</name>
        <dbReference type="ChEBI" id="CHEBI:57783"/>
    </ligand>
</feature>
<dbReference type="InterPro" id="IPR006168">
    <property type="entry name" value="G3P_DH_NAD-dep"/>
</dbReference>
<feature type="binding site" evidence="10">
    <location>
        <begin position="6"/>
        <end position="11"/>
    </location>
    <ligand>
        <name>NAD(+)</name>
        <dbReference type="ChEBI" id="CHEBI:57540"/>
    </ligand>
</feature>
<dbReference type="HAMAP" id="MF_00394">
    <property type="entry name" value="NAD_Glyc3P_dehydrog"/>
    <property type="match status" value="1"/>
</dbReference>
<evidence type="ECO:0000256" key="11">
    <source>
        <dbReference type="RuleBase" id="RU000437"/>
    </source>
</evidence>
<feature type="binding site" evidence="9">
    <location>
        <begin position="243"/>
        <end position="244"/>
    </location>
    <ligand>
        <name>substrate</name>
    </ligand>
</feature>
<dbReference type="PANTHER" id="PTHR11728:SF1">
    <property type="entry name" value="GLYCEROL-3-PHOSPHATE DEHYDROGENASE [NAD(+)] 2, CHLOROPLASTIC"/>
    <property type="match status" value="1"/>
</dbReference>
<dbReference type="GO" id="GO:0051287">
    <property type="term" value="F:NAD binding"/>
    <property type="evidence" value="ECO:0007669"/>
    <property type="project" value="InterPro"/>
</dbReference>
<accession>A0A2T4JFI4</accession>
<dbReference type="RefSeq" id="WP_107671739.1">
    <property type="nucleotide sequence ID" value="NZ_PZKE01000001.1"/>
</dbReference>
<evidence type="ECO:0000256" key="10">
    <source>
        <dbReference type="PIRSR" id="PIRSR000114-3"/>
    </source>
</evidence>
<feature type="binding site" evidence="7">
    <location>
        <position position="242"/>
    </location>
    <ligand>
        <name>sn-glycerol 3-phosphate</name>
        <dbReference type="ChEBI" id="CHEBI:57597"/>
    </ligand>
</feature>
<dbReference type="SUPFAM" id="SSF51735">
    <property type="entry name" value="NAD(P)-binding Rossmann-fold domains"/>
    <property type="match status" value="1"/>
</dbReference>
<dbReference type="Proteomes" id="UP000241362">
    <property type="component" value="Unassembled WGS sequence"/>
</dbReference>
<dbReference type="GO" id="GO:0046168">
    <property type="term" value="P:glycerol-3-phosphate catabolic process"/>
    <property type="evidence" value="ECO:0007669"/>
    <property type="project" value="InterPro"/>
</dbReference>
<dbReference type="NCBIfam" id="NF000940">
    <property type="entry name" value="PRK00094.1-2"/>
    <property type="match status" value="1"/>
</dbReference>
<dbReference type="EMBL" id="PZKE01000001">
    <property type="protein sequence ID" value="PTE16578.1"/>
    <property type="molecule type" value="Genomic_DNA"/>
</dbReference>
<reference evidence="15 16" key="1">
    <citation type="submission" date="2018-03" db="EMBL/GenBank/DDBJ databases">
        <title>Rhodobacter blasticus.</title>
        <authorList>
            <person name="Meyer T.E."/>
            <person name="Miller S."/>
            <person name="Lodha T."/>
            <person name="Gandham S."/>
            <person name="Chintalapati S."/>
            <person name="Chintalapati V.R."/>
        </authorList>
    </citation>
    <scope>NUCLEOTIDE SEQUENCE [LARGE SCALE GENOMIC DNA]</scope>
    <source>
        <strain evidence="15 16">DSM 2131</strain>
    </source>
</reference>
<feature type="domain" description="Glycerol-3-phosphate dehydrogenase NAD-dependent N-terminal" evidence="13">
    <location>
        <begin position="2"/>
        <end position="148"/>
    </location>
</feature>
<feature type="domain" description="Glycerol-3-phosphate dehydrogenase NAD-dependent C-terminal" evidence="14">
    <location>
        <begin position="168"/>
        <end position="302"/>
    </location>
</feature>
<keyword evidence="4 7" id="KW-0443">Lipid metabolism</keyword>
<feature type="binding site" evidence="7">
    <location>
        <position position="243"/>
    </location>
    <ligand>
        <name>sn-glycerol 3-phosphate</name>
        <dbReference type="ChEBI" id="CHEBI:57597"/>
    </ligand>
</feature>